<dbReference type="PROSITE" id="PS50005">
    <property type="entry name" value="TPR"/>
    <property type="match status" value="1"/>
</dbReference>
<dbReference type="Gene3D" id="3.40.50.2000">
    <property type="entry name" value="Glycogen Phosphorylase B"/>
    <property type="match status" value="1"/>
</dbReference>
<evidence type="ECO:0000313" key="2">
    <source>
        <dbReference type="Proteomes" id="UP000188604"/>
    </source>
</evidence>
<dbReference type="SMART" id="SM00028">
    <property type="entry name" value="TPR"/>
    <property type="match status" value="2"/>
</dbReference>
<dbReference type="InterPro" id="IPR002201">
    <property type="entry name" value="Glyco_trans_9"/>
</dbReference>
<evidence type="ECO:0000313" key="1">
    <source>
        <dbReference type="EMBL" id="AQS87245.1"/>
    </source>
</evidence>
<dbReference type="Gene3D" id="1.25.40.10">
    <property type="entry name" value="Tetratricopeptide repeat domain"/>
    <property type="match status" value="1"/>
</dbReference>
<dbReference type="InterPro" id="IPR019734">
    <property type="entry name" value="TPR_rpt"/>
</dbReference>
<organism evidence="1 2">
    <name type="scientific">Neoasaia chiangmaiensis</name>
    <dbReference type="NCBI Taxonomy" id="320497"/>
    <lineage>
        <taxon>Bacteria</taxon>
        <taxon>Pseudomonadati</taxon>
        <taxon>Pseudomonadota</taxon>
        <taxon>Alphaproteobacteria</taxon>
        <taxon>Acetobacterales</taxon>
        <taxon>Acetobacteraceae</taxon>
        <taxon>Neoasaia</taxon>
    </lineage>
</organism>
<dbReference type="InterPro" id="IPR011990">
    <property type="entry name" value="TPR-like_helical_dom_sf"/>
</dbReference>
<dbReference type="Proteomes" id="UP000188604">
    <property type="component" value="Chromosome"/>
</dbReference>
<dbReference type="Pfam" id="PF13374">
    <property type="entry name" value="TPR_10"/>
    <property type="match status" value="1"/>
</dbReference>
<reference evidence="1 2" key="1">
    <citation type="submission" date="2016-03" db="EMBL/GenBank/DDBJ databases">
        <title>Acetic acid bacteria sequencing.</title>
        <authorList>
            <person name="Brandt J."/>
            <person name="Jakob F."/>
            <person name="Vogel R.F."/>
        </authorList>
    </citation>
    <scope>NUCLEOTIDE SEQUENCE [LARGE SCALE GENOMIC DNA]</scope>
    <source>
        <strain evidence="1 2">NBRC 101099</strain>
    </source>
</reference>
<dbReference type="KEGG" id="nch:A0U93_04010"/>
<dbReference type="AlphaFoldDB" id="A0A1U9KN87"/>
<dbReference type="EMBL" id="CP014691">
    <property type="protein sequence ID" value="AQS87245.1"/>
    <property type="molecule type" value="Genomic_DNA"/>
</dbReference>
<dbReference type="OrthoDB" id="9778733at2"/>
<dbReference type="GO" id="GO:0016757">
    <property type="term" value="F:glycosyltransferase activity"/>
    <property type="evidence" value="ECO:0007669"/>
    <property type="project" value="InterPro"/>
</dbReference>
<dbReference type="STRING" id="320497.A0U93_04010"/>
<sequence>MENDSAALDRHTIRALFHQGRYDEAVALAIPLAQIDQLAPHPFSALLDDAVAQDRRLEYLMLLDRIGQAAAQDCRLLDLRAIILQQIGRLDEAESTVRRALVARPHHLPSINLLVSILTQAGRFEEAEAILRAQYRTLPDDPATIANLAVIMTAQNKFAEALQLYREAIAHAPTHAQIRLNHSIALLKAGYYTQGWAEHEWRLDLPGHTSLPRETALPNLTPDLDLADRHVLLTQEEGLGDTLMYLRYVPLLAERGARVTIWGAETLADMMRRVSGVERVQVGGDTPDYDYHCPFISLPRAFAATSTPFGVDVPYLTVDPAKRATWARRMQDDRLLRVGVVWAGAPRPTNPDAFMLDQRRSMPLSALAPLFRSRSATFYSLQKGPATEQLDITLPEYRRVVDWSDSLNTMDDTAALIANLDVVISVDTSVVHLAGALGKRVILMDRVNPCWRWLHDRTDSPWYPDLTIVRQSMPWQWSDVVQRVAALLRKERRK</sequence>
<accession>A0A1U9KN87</accession>
<protein>
    <submittedName>
        <fullName evidence="1">Uncharacterized protein</fullName>
    </submittedName>
</protein>
<dbReference type="SUPFAM" id="SSF48452">
    <property type="entry name" value="TPR-like"/>
    <property type="match status" value="1"/>
</dbReference>
<gene>
    <name evidence="1" type="ORF">A0U93_04010</name>
</gene>
<dbReference type="SUPFAM" id="SSF53756">
    <property type="entry name" value="UDP-Glycosyltransferase/glycogen phosphorylase"/>
    <property type="match status" value="1"/>
</dbReference>
<keyword evidence="2" id="KW-1185">Reference proteome</keyword>
<dbReference type="Pfam" id="PF01075">
    <property type="entry name" value="Glyco_transf_9"/>
    <property type="match status" value="1"/>
</dbReference>
<dbReference type="InterPro" id="IPR052943">
    <property type="entry name" value="TMTC_O-mannosyl-trnsfr"/>
</dbReference>
<dbReference type="PANTHER" id="PTHR44809">
    <property type="match status" value="1"/>
</dbReference>
<dbReference type="RefSeq" id="WP_077806218.1">
    <property type="nucleotide sequence ID" value="NZ_BJXS01000008.1"/>
</dbReference>
<proteinExistence type="predicted"/>
<name>A0A1U9KN87_9PROT</name>
<dbReference type="PANTHER" id="PTHR44809:SF1">
    <property type="entry name" value="PROTEIN O-MANNOSYL-TRANSFERASE TMTC1"/>
    <property type="match status" value="1"/>
</dbReference>
<dbReference type="Pfam" id="PF14559">
    <property type="entry name" value="TPR_19"/>
    <property type="match status" value="1"/>
</dbReference>